<feature type="compositionally biased region" description="Basic and acidic residues" evidence="1">
    <location>
        <begin position="417"/>
        <end position="426"/>
    </location>
</feature>
<dbReference type="eggNOG" id="ENOG502QU7H">
    <property type="taxonomic scope" value="Eukaryota"/>
</dbReference>
<dbReference type="HOGENOM" id="CLU_018162_0_0_1"/>
<dbReference type="PANTHER" id="PTHR35491:SF12">
    <property type="entry name" value="RRM DOMAIN-CONTAINING PROTEIN"/>
    <property type="match status" value="1"/>
</dbReference>
<evidence type="ECO:0000256" key="1">
    <source>
        <dbReference type="SAM" id="MobiDB-lite"/>
    </source>
</evidence>
<feature type="region of interest" description="Disordered" evidence="1">
    <location>
        <begin position="560"/>
        <end position="588"/>
    </location>
</feature>
<dbReference type="Gene3D" id="2.30.30.140">
    <property type="match status" value="1"/>
</dbReference>
<feature type="compositionally biased region" description="Basic and acidic residues" evidence="1">
    <location>
        <begin position="468"/>
        <end position="478"/>
    </location>
</feature>
<name>I1R886_ORYGL</name>
<dbReference type="InterPro" id="IPR000313">
    <property type="entry name" value="PWWP_dom"/>
</dbReference>
<feature type="region of interest" description="Disordered" evidence="1">
    <location>
        <begin position="369"/>
        <end position="400"/>
    </location>
</feature>
<evidence type="ECO:0000259" key="2">
    <source>
        <dbReference type="PROSITE" id="PS50812"/>
    </source>
</evidence>
<dbReference type="Proteomes" id="UP000007306">
    <property type="component" value="Chromosome 12"/>
</dbReference>
<proteinExistence type="predicted"/>
<dbReference type="OMA" id="SFIAHEC"/>
<feature type="domain" description="PWWP" evidence="2">
    <location>
        <begin position="12"/>
        <end position="35"/>
    </location>
</feature>
<evidence type="ECO:0000313" key="4">
    <source>
        <dbReference type="Proteomes" id="UP000007306"/>
    </source>
</evidence>
<feature type="region of interest" description="Disordered" evidence="1">
    <location>
        <begin position="463"/>
        <end position="484"/>
    </location>
</feature>
<organism evidence="3 4">
    <name type="scientific">Oryza glaberrima</name>
    <name type="common">African rice</name>
    <dbReference type="NCBI Taxonomy" id="4538"/>
    <lineage>
        <taxon>Eukaryota</taxon>
        <taxon>Viridiplantae</taxon>
        <taxon>Streptophyta</taxon>
        <taxon>Embryophyta</taxon>
        <taxon>Tracheophyta</taxon>
        <taxon>Spermatophyta</taxon>
        <taxon>Magnoliopsida</taxon>
        <taxon>Liliopsida</taxon>
        <taxon>Poales</taxon>
        <taxon>Poaceae</taxon>
        <taxon>BOP clade</taxon>
        <taxon>Oryzoideae</taxon>
        <taxon>Oryzeae</taxon>
        <taxon>Oryzinae</taxon>
        <taxon>Oryza</taxon>
    </lineage>
</organism>
<keyword evidence="4" id="KW-1185">Reference proteome</keyword>
<dbReference type="AlphaFoldDB" id="I1R886"/>
<feature type="region of interest" description="Disordered" evidence="1">
    <location>
        <begin position="789"/>
        <end position="808"/>
    </location>
</feature>
<sequence length="836" mass="89301">MAETLTPQTLAAGDLVWAKSKRRPWWPAHLLPDGLVSYLADPDPDHAPRRASDLRPFAHPDADLMARATTTRAFVAAVQHAQAQAAALLHAHLTCPCASAPAPAPDAPSPPLRATLHNLPPPDFLASLRHAALDTSSVGLLDLPRLKAWVAALANGWGPAGPGHYPRRPVAELVDKIDLDVPAAWDAQDQDTRPFEVPQETPTQKKRSVAELMDNDDDKATPHHQDSATTISKSNKRERKKSKYLSPPYTNLGGIALVQKASDSPKPSPPAAAEDDEYKVLPKPLQENVSPQEVLLFVRRTGLDVFHRIRSMKAVHAFLSLYTSSLLVEDADYKSFIAHECSTENAFTNAAVETSDSFVNSRAALKPGKCALKRTRKQGQNEGGSSSTKTEKRGKKSPAAALGFSVTITPAIPIRQARAEDIRSPTKPENGARGMAVGENGARGMAVGVQLEKIKPDFKSPTLASAKVAKEPGQEQDKANGGSVLKTPANACKNLSDQPAKQNDAGMLEARQLHTNIQSDPGVQGIVVDVPVRCVPVEAVKSEANIPLHRDGQNAAVDVTDKSAPLPKSEDVSLSQLTDGNKEHASAEVRTVQESYASLEAMVPEMLMKAEVANGTNVAAASNSLKDEGQRADQPSLKKMVPGANVNHSSGEATNSAFPDIAYSTPKKKKKKIAEHFGNPAALLLDFAKGVVLPSKEELLSAFGKFGLVIEPETDIVKDTHSARVVFGKSAEAEAAYNSAETLGMFGPPFATPRLHYLPPIKLSVPSPASKPPLTDIRKNLERMISSLAGHSSVKKATPSDGSKQMPENLLGEMQGLLAKVDKMLTGPSATASNPH</sequence>
<accession>I1R886</accession>
<evidence type="ECO:0000313" key="3">
    <source>
        <dbReference type="EnsemblPlants" id="ORGLA12G0174200.1"/>
    </source>
</evidence>
<feature type="region of interest" description="Disordered" evidence="1">
    <location>
        <begin position="415"/>
        <end position="437"/>
    </location>
</feature>
<dbReference type="GeneID" id="127757952"/>
<feature type="compositionally biased region" description="Basic residues" evidence="1">
    <location>
        <begin position="234"/>
        <end position="243"/>
    </location>
</feature>
<dbReference type="Gramene" id="ORGLA12G0174200.1">
    <property type="protein sequence ID" value="ORGLA12G0174200.1"/>
    <property type="gene ID" value="ORGLA12G0174200"/>
</dbReference>
<reference evidence="3" key="1">
    <citation type="submission" date="2015-06" db="UniProtKB">
        <authorList>
            <consortium name="EnsemblPlants"/>
        </authorList>
    </citation>
    <scope>IDENTIFICATION</scope>
</reference>
<dbReference type="KEGG" id="ogl:127757952"/>
<dbReference type="PROSITE" id="PS50812">
    <property type="entry name" value="PWWP"/>
    <property type="match status" value="1"/>
</dbReference>
<dbReference type="RefSeq" id="XP_052139503.1">
    <property type="nucleotide sequence ID" value="XM_052283543.1"/>
</dbReference>
<gene>
    <name evidence="3" type="primary">LOC127757952</name>
</gene>
<dbReference type="SUPFAM" id="SSF63748">
    <property type="entry name" value="Tudor/PWWP/MBT"/>
    <property type="match status" value="1"/>
</dbReference>
<feature type="region of interest" description="Disordered" evidence="1">
    <location>
        <begin position="186"/>
        <end position="248"/>
    </location>
</feature>
<dbReference type="EnsemblPlants" id="ORGLA12G0174200.1">
    <property type="protein sequence ID" value="ORGLA12G0174200.1"/>
    <property type="gene ID" value="ORGLA12G0174200"/>
</dbReference>
<protein>
    <recommendedName>
        <fullName evidence="2">PWWP domain-containing protein</fullName>
    </recommendedName>
</protein>
<feature type="compositionally biased region" description="Polar residues" evidence="1">
    <location>
        <begin position="378"/>
        <end position="388"/>
    </location>
</feature>
<dbReference type="PANTHER" id="PTHR35491">
    <property type="entry name" value="OS12G0638500-LIKE PROTEIN"/>
    <property type="match status" value="1"/>
</dbReference>
<reference evidence="3 4" key="2">
    <citation type="submission" date="2018-04" db="EMBL/GenBank/DDBJ databases">
        <title>OglaRS2 (Oryza glaberrima Reference Sequence Version 2).</title>
        <authorList>
            <person name="Zhang J."/>
            <person name="Kudrna D."/>
            <person name="Lee S."/>
            <person name="Talag J."/>
            <person name="Rajasekar S."/>
            <person name="Wing R.A."/>
        </authorList>
    </citation>
    <scope>NUCLEOTIDE SEQUENCE [LARGE SCALE GENOMIC DNA]</scope>
    <source>
        <strain evidence="3 4">cv. IRGC 96717</strain>
    </source>
</reference>